<dbReference type="Pfam" id="PF12728">
    <property type="entry name" value="HTH_17"/>
    <property type="match status" value="1"/>
</dbReference>
<dbReference type="EMBL" id="BSPX01000005">
    <property type="protein sequence ID" value="GLT21244.1"/>
    <property type="molecule type" value="Genomic_DNA"/>
</dbReference>
<comment type="caution">
    <text evidence="3">The sequence shown here is derived from an EMBL/GenBank/DDBJ whole genome shotgun (WGS) entry which is preliminary data.</text>
</comment>
<dbReference type="SUPFAM" id="SSF52172">
    <property type="entry name" value="CheY-like"/>
    <property type="match status" value="1"/>
</dbReference>
<sequence>MNPVASASLTCSTRDAARLLGVSVRTTQLWVEDGRLRAWKTPGGHRRILVESVERLLEEQRRAGVIVGPDAFSVLILKENARERRALQALLSAVLPDCKVWAVASGFEGLIRIGEIRPDVLVTDLGVTGLDFFRMIHSLIGYVRERRMVVVVLLAAGVDRAAVSARLPEDVVLLEPPVDGSELAALVLGLLRDPQRTVSMQPPGLGASG</sequence>
<dbReference type="SUPFAM" id="SSF46955">
    <property type="entry name" value="Putative DNA-binding domain"/>
    <property type="match status" value="1"/>
</dbReference>
<keyword evidence="4" id="KW-1185">Reference proteome</keyword>
<dbReference type="InterPro" id="IPR011006">
    <property type="entry name" value="CheY-like_superfamily"/>
</dbReference>
<reference evidence="4" key="1">
    <citation type="journal article" date="2019" name="Int. J. Syst. Evol. Microbiol.">
        <title>The Global Catalogue of Microorganisms (GCM) 10K type strain sequencing project: providing services to taxonomists for standard genome sequencing and annotation.</title>
        <authorList>
            <consortium name="The Broad Institute Genomics Platform"/>
            <consortium name="The Broad Institute Genome Sequencing Center for Infectious Disease"/>
            <person name="Wu L."/>
            <person name="Ma J."/>
        </authorList>
    </citation>
    <scope>NUCLEOTIDE SEQUENCE [LARGE SCALE GENOMIC DNA]</scope>
    <source>
        <strain evidence="4">NBRC 102407</strain>
    </source>
</reference>
<dbReference type="PROSITE" id="PS50110">
    <property type="entry name" value="RESPONSE_REGULATORY"/>
    <property type="match status" value="1"/>
</dbReference>
<dbReference type="Gene3D" id="3.40.50.2300">
    <property type="match status" value="1"/>
</dbReference>
<feature type="modified residue" description="4-aspartylphosphate" evidence="1">
    <location>
        <position position="124"/>
    </location>
</feature>
<dbReference type="Gene3D" id="1.10.1660.10">
    <property type="match status" value="1"/>
</dbReference>
<dbReference type="InterPro" id="IPR041657">
    <property type="entry name" value="HTH_17"/>
</dbReference>
<proteinExistence type="predicted"/>
<dbReference type="CDD" id="cd04762">
    <property type="entry name" value="HTH_MerR-trunc"/>
    <property type="match status" value="1"/>
</dbReference>
<dbReference type="InterPro" id="IPR001789">
    <property type="entry name" value="Sig_transdc_resp-reg_receiver"/>
</dbReference>
<protein>
    <recommendedName>
        <fullName evidence="2">Response regulatory domain-containing protein</fullName>
    </recommendedName>
</protein>
<name>A0ABQ6F8J6_9RHOO</name>
<dbReference type="InterPro" id="IPR009061">
    <property type="entry name" value="DNA-bd_dom_put_sf"/>
</dbReference>
<evidence type="ECO:0000259" key="2">
    <source>
        <dbReference type="PROSITE" id="PS50110"/>
    </source>
</evidence>
<gene>
    <name evidence="3" type="ORF">GCM10007933_06960</name>
</gene>
<dbReference type="NCBIfam" id="TIGR01764">
    <property type="entry name" value="excise"/>
    <property type="match status" value="1"/>
</dbReference>
<organism evidence="3 4">
    <name type="scientific">Zoogloea oryzae</name>
    <dbReference type="NCBI Taxonomy" id="310767"/>
    <lineage>
        <taxon>Bacteria</taxon>
        <taxon>Pseudomonadati</taxon>
        <taxon>Pseudomonadota</taxon>
        <taxon>Betaproteobacteria</taxon>
        <taxon>Rhodocyclales</taxon>
        <taxon>Zoogloeaceae</taxon>
        <taxon>Zoogloea</taxon>
    </lineage>
</organism>
<dbReference type="InterPro" id="IPR010093">
    <property type="entry name" value="SinI_DNA-bd"/>
</dbReference>
<evidence type="ECO:0000313" key="3">
    <source>
        <dbReference type="EMBL" id="GLT21244.1"/>
    </source>
</evidence>
<evidence type="ECO:0000313" key="4">
    <source>
        <dbReference type="Proteomes" id="UP001157167"/>
    </source>
</evidence>
<feature type="domain" description="Response regulatory" evidence="2">
    <location>
        <begin position="73"/>
        <end position="191"/>
    </location>
</feature>
<keyword evidence="1" id="KW-0597">Phosphoprotein</keyword>
<dbReference type="Proteomes" id="UP001157167">
    <property type="component" value="Unassembled WGS sequence"/>
</dbReference>
<evidence type="ECO:0000256" key="1">
    <source>
        <dbReference type="PROSITE-ProRule" id="PRU00169"/>
    </source>
</evidence>
<accession>A0ABQ6F8J6</accession>
<dbReference type="RefSeq" id="WP_284186707.1">
    <property type="nucleotide sequence ID" value="NZ_BSPX01000005.1"/>
</dbReference>